<dbReference type="RefSeq" id="XP_049314538.1">
    <property type="nucleotide sequence ID" value="XM_049458581.1"/>
</dbReference>
<evidence type="ECO:0000313" key="2">
    <source>
        <dbReference type="RefSeq" id="XP_049314538.1"/>
    </source>
</evidence>
<keyword evidence="1" id="KW-1185">Reference proteome</keyword>
<accession>A0ABM3JZ80</accession>
<organism evidence="1 2">
    <name type="scientific">Bactrocera dorsalis</name>
    <name type="common">Oriental fruit fly</name>
    <name type="synonym">Dacus dorsalis</name>
    <dbReference type="NCBI Taxonomy" id="27457"/>
    <lineage>
        <taxon>Eukaryota</taxon>
        <taxon>Metazoa</taxon>
        <taxon>Ecdysozoa</taxon>
        <taxon>Arthropoda</taxon>
        <taxon>Hexapoda</taxon>
        <taxon>Insecta</taxon>
        <taxon>Pterygota</taxon>
        <taxon>Neoptera</taxon>
        <taxon>Endopterygota</taxon>
        <taxon>Diptera</taxon>
        <taxon>Brachycera</taxon>
        <taxon>Muscomorpha</taxon>
        <taxon>Tephritoidea</taxon>
        <taxon>Tephritidae</taxon>
        <taxon>Bactrocera</taxon>
        <taxon>Bactrocera</taxon>
    </lineage>
</organism>
<reference evidence="2" key="1">
    <citation type="submission" date="2025-08" db="UniProtKB">
        <authorList>
            <consortium name="RefSeq"/>
        </authorList>
    </citation>
    <scope>IDENTIFICATION</scope>
    <source>
        <tissue evidence="2">Adult</tissue>
    </source>
</reference>
<sequence>MDWEDIDCLFEKLPTKFFGECIKFKAGLREWRKNMNIPLVRDASTLSASSRILEWLEKISDDLNAAKSSRDSSPVLQPTYDNCMDSRSLTHLLKGTVKGQLVLHFQQKNGFLDAKQQNTLCHCVIENYIGRRKKLTYGEMQKWANIICDVFPKENPETYFLARKYGKKNPTGKLFSRWTNADKTNYKNFSTDRTTTASPAALSSDKYYEKKCWLQNNCTPWEQVIDYWKETSGQRIIDIHNASSLSCIFSEWPRYKDFRGYELVEIDFATLYPGKENMLFLKLEKFYKEILKIFDRDIKDRVSRELFLKYLHIDNISNECKYCISTILLHALLQPLRLNKDKKPTIADAQTDFVTLVATRNDIQPTIIELKNQFAVRKEKLQPRIIVVGSDWSSISEFYVFCDGLQWKCTTYMKCVDCIIKLSYVYKIEYSQRSKQVWAFLEQYFFELKSEEFSSVANLLSKLN</sequence>
<name>A0ABM3JZ80_BACDO</name>
<dbReference type="Proteomes" id="UP001652620">
    <property type="component" value="Chromosome 5"/>
</dbReference>
<gene>
    <name evidence="2" type="primary">LOC125778917</name>
</gene>
<evidence type="ECO:0000313" key="1">
    <source>
        <dbReference type="Proteomes" id="UP001652620"/>
    </source>
</evidence>
<protein>
    <submittedName>
        <fullName evidence="2">Uncharacterized protein LOC125778917</fullName>
    </submittedName>
</protein>
<dbReference type="GeneID" id="125778917"/>
<proteinExistence type="predicted"/>